<evidence type="ECO:0000313" key="2">
    <source>
        <dbReference type="Proteomes" id="UP000178912"/>
    </source>
</evidence>
<evidence type="ECO:0000313" key="1">
    <source>
        <dbReference type="EMBL" id="CZS97040.1"/>
    </source>
</evidence>
<name>A0A1E1KGD4_9HELO</name>
<gene>
    <name evidence="1" type="ORF">RAG0_06133</name>
</gene>
<dbReference type="EMBL" id="FJUX01000029">
    <property type="protein sequence ID" value="CZS97040.1"/>
    <property type="molecule type" value="Genomic_DNA"/>
</dbReference>
<sequence>MSIKSPPGAICGFFVDLFSLSEEAKRQIVDYELLCEYPHISRDEFEEVRGSDVWRGVSSTPRESLPTYKSALGPKAIMVVTGDCKLTKGYMTSTKAYQVSKI</sequence>
<organism evidence="1 2">
    <name type="scientific">Rhynchosporium agropyri</name>
    <dbReference type="NCBI Taxonomy" id="914238"/>
    <lineage>
        <taxon>Eukaryota</taxon>
        <taxon>Fungi</taxon>
        <taxon>Dikarya</taxon>
        <taxon>Ascomycota</taxon>
        <taxon>Pezizomycotina</taxon>
        <taxon>Leotiomycetes</taxon>
        <taxon>Helotiales</taxon>
        <taxon>Ploettnerulaceae</taxon>
        <taxon>Rhynchosporium</taxon>
    </lineage>
</organism>
<dbReference type="AlphaFoldDB" id="A0A1E1KGD4"/>
<reference evidence="2" key="1">
    <citation type="submission" date="2016-03" db="EMBL/GenBank/DDBJ databases">
        <authorList>
            <person name="Guldener U."/>
        </authorList>
    </citation>
    <scope>NUCLEOTIDE SEQUENCE [LARGE SCALE GENOMIC DNA]</scope>
    <source>
        <strain evidence="2">04CH-RAC-A.6.1</strain>
    </source>
</reference>
<proteinExistence type="predicted"/>
<protein>
    <submittedName>
        <fullName evidence="1">Uncharacterized protein</fullName>
    </submittedName>
</protein>
<dbReference type="Proteomes" id="UP000178912">
    <property type="component" value="Unassembled WGS sequence"/>
</dbReference>
<keyword evidence="2" id="KW-1185">Reference proteome</keyword>
<accession>A0A1E1KGD4</accession>